<dbReference type="EMBL" id="OZ037953">
    <property type="protein sequence ID" value="CAL1697490.1"/>
    <property type="molecule type" value="Genomic_DNA"/>
</dbReference>
<dbReference type="CDD" id="cd19101">
    <property type="entry name" value="AKR_unchar"/>
    <property type="match status" value="1"/>
</dbReference>
<gene>
    <name evidence="2" type="ORF">GFSPODELE1_LOCUS1685</name>
</gene>
<accession>A0ABP1CP75</accession>
<dbReference type="Proteomes" id="UP001497453">
    <property type="component" value="Chromosome 10"/>
</dbReference>
<name>A0ABP1CP75_9APHY</name>
<reference evidence="3" key="1">
    <citation type="submission" date="2024-04" db="EMBL/GenBank/DDBJ databases">
        <authorList>
            <person name="Shaw F."/>
            <person name="Minotto A."/>
        </authorList>
    </citation>
    <scope>NUCLEOTIDE SEQUENCE [LARGE SCALE GENOMIC DNA]</scope>
</reference>
<dbReference type="SUPFAM" id="SSF51430">
    <property type="entry name" value="NAD(P)-linked oxidoreductase"/>
    <property type="match status" value="1"/>
</dbReference>
<dbReference type="PANTHER" id="PTHR43147">
    <property type="entry name" value="PROTEIN TAS"/>
    <property type="match status" value="1"/>
</dbReference>
<protein>
    <recommendedName>
        <fullName evidence="1">NADP-dependent oxidoreductase domain-containing protein</fullName>
    </recommendedName>
</protein>
<dbReference type="Pfam" id="PF00248">
    <property type="entry name" value="Aldo_ket_red"/>
    <property type="match status" value="1"/>
</dbReference>
<dbReference type="InterPro" id="IPR036812">
    <property type="entry name" value="NAD(P)_OxRdtase_dom_sf"/>
</dbReference>
<dbReference type="InterPro" id="IPR023210">
    <property type="entry name" value="NADP_OxRdtase_dom"/>
</dbReference>
<feature type="domain" description="NADP-dependent oxidoreductase" evidence="1">
    <location>
        <begin position="20"/>
        <end position="319"/>
    </location>
</feature>
<dbReference type="PANTHER" id="PTHR43147:SF2">
    <property type="entry name" value="NADP-DEPENDENT OXIDOREDUCTASE DOMAIN-CONTAINING PROTEIN"/>
    <property type="match status" value="1"/>
</dbReference>
<evidence type="ECO:0000259" key="1">
    <source>
        <dbReference type="Pfam" id="PF00248"/>
    </source>
</evidence>
<organism evidence="2 3">
    <name type="scientific">Somion occarium</name>
    <dbReference type="NCBI Taxonomy" id="3059160"/>
    <lineage>
        <taxon>Eukaryota</taxon>
        <taxon>Fungi</taxon>
        <taxon>Dikarya</taxon>
        <taxon>Basidiomycota</taxon>
        <taxon>Agaricomycotina</taxon>
        <taxon>Agaricomycetes</taxon>
        <taxon>Polyporales</taxon>
        <taxon>Cerrenaceae</taxon>
        <taxon>Somion</taxon>
    </lineage>
</organism>
<dbReference type="Gene3D" id="3.20.20.100">
    <property type="entry name" value="NADP-dependent oxidoreductase domain"/>
    <property type="match status" value="1"/>
</dbReference>
<evidence type="ECO:0000313" key="2">
    <source>
        <dbReference type="EMBL" id="CAL1697490.1"/>
    </source>
</evidence>
<sequence length="339" mass="38383">MPVNHALEYFSLGPFELPRIWTGLWQLSSNAWGSAPASKVRSEMARYAEQGYTAFADHYGSSEILFGQFRDSMPSPSSIFGATKWCVFRPLDPTPAKVRGAIQERMNRMQTRRIDLLQFHWQDYDDKRYLDALEILKQLRDEGAISTIGLCNFDAIRMDEICTELGPNAIVSNQVQFSIIDTRPLHGMNHVCEKHGVKLLTYGTLCGGFLADRWLNQQEPDLYSSNLTPSQRKYLDVIKNAWGSWALFQSLLAVLRSIGDRHGGLSITNIATRWVLDHPFVGAVIVGARLGLSDHAEDNLKVFGFKLTEQDHSDIEDILKRSNSYKMIITVGDCGMEYR</sequence>
<keyword evidence="3" id="KW-1185">Reference proteome</keyword>
<evidence type="ECO:0000313" key="3">
    <source>
        <dbReference type="Proteomes" id="UP001497453"/>
    </source>
</evidence>
<proteinExistence type="predicted"/>